<dbReference type="InterPro" id="IPR022384">
    <property type="entry name" value="FormiminoTrfase_cat_dom_sf"/>
</dbReference>
<dbReference type="InterPro" id="IPR037064">
    <property type="entry name" value="Formiminotransferase_N_sf"/>
</dbReference>
<dbReference type="Gene3D" id="1.20.120.680">
    <property type="entry name" value="Formiminotetrahydrofolate cyclodeaminase monomer, up-and-down helical bundle"/>
    <property type="match status" value="1"/>
</dbReference>
<evidence type="ECO:0000256" key="5">
    <source>
        <dbReference type="ARBA" id="ARBA00010825"/>
    </source>
</evidence>
<proteinExistence type="inferred from homology"/>
<evidence type="ECO:0000259" key="20">
    <source>
        <dbReference type="SMART" id="SM01221"/>
    </source>
</evidence>
<evidence type="ECO:0000256" key="16">
    <source>
        <dbReference type="ARBA" id="ARBA00023268"/>
    </source>
</evidence>
<keyword evidence="12" id="KW-0290">Folate-binding</keyword>
<keyword evidence="23" id="KW-1185">Reference proteome</keyword>
<dbReference type="GO" id="GO:0005542">
    <property type="term" value="F:folic acid binding"/>
    <property type="evidence" value="ECO:0007669"/>
    <property type="project" value="UniProtKB-KW"/>
</dbReference>
<evidence type="ECO:0000256" key="7">
    <source>
        <dbReference type="ARBA" id="ARBA00012998"/>
    </source>
</evidence>
<evidence type="ECO:0000256" key="3">
    <source>
        <dbReference type="ARBA" id="ARBA00005082"/>
    </source>
</evidence>
<evidence type="ECO:0000256" key="9">
    <source>
        <dbReference type="ARBA" id="ARBA00022490"/>
    </source>
</evidence>
<comment type="function">
    <text evidence="17">Folate-dependent enzyme, that displays both transferase and deaminase activity. Serves to channel one-carbon units from formiminoglutamate to the folate pool.</text>
</comment>
<dbReference type="SMART" id="SM01221">
    <property type="entry name" value="FTCD"/>
    <property type="match status" value="1"/>
</dbReference>
<dbReference type="Pfam" id="PF02971">
    <property type="entry name" value="FTCD"/>
    <property type="match status" value="1"/>
</dbReference>
<dbReference type="GO" id="GO:0005814">
    <property type="term" value="C:centriole"/>
    <property type="evidence" value="ECO:0007669"/>
    <property type="project" value="UniProtKB-SubCell"/>
</dbReference>
<dbReference type="Proteomes" id="UP000321408">
    <property type="component" value="Chromosome"/>
</dbReference>
<dbReference type="NCBIfam" id="TIGR02024">
    <property type="entry name" value="FtcD"/>
    <property type="match status" value="1"/>
</dbReference>
<evidence type="ECO:0000256" key="13">
    <source>
        <dbReference type="ARBA" id="ARBA00023034"/>
    </source>
</evidence>
<dbReference type="OrthoDB" id="56032at2157"/>
<dbReference type="Gene3D" id="3.30.990.10">
    <property type="entry name" value="Formiminotransferase, N-terminal subdomain"/>
    <property type="match status" value="1"/>
</dbReference>
<dbReference type="AlphaFoldDB" id="A0A5B9D7E0"/>
<organism evidence="22 23">
    <name type="scientific">Promethearchaeum syntrophicum</name>
    <dbReference type="NCBI Taxonomy" id="2594042"/>
    <lineage>
        <taxon>Archaea</taxon>
        <taxon>Promethearchaeati</taxon>
        <taxon>Promethearchaeota</taxon>
        <taxon>Promethearchaeia</taxon>
        <taxon>Promethearchaeales</taxon>
        <taxon>Promethearchaeaceae</taxon>
        <taxon>Promethearchaeum</taxon>
    </lineage>
</organism>
<evidence type="ECO:0000256" key="2">
    <source>
        <dbReference type="ARBA" id="ARBA00004555"/>
    </source>
</evidence>
<dbReference type="GeneID" id="41328814"/>
<dbReference type="GO" id="GO:0030409">
    <property type="term" value="F:glutamate formimidoyltransferase activity"/>
    <property type="evidence" value="ECO:0007669"/>
    <property type="project" value="UniProtKB-EC"/>
</dbReference>
<evidence type="ECO:0000256" key="8">
    <source>
        <dbReference type="ARBA" id="ARBA00017787"/>
    </source>
</evidence>
<gene>
    <name evidence="22" type="primary">ftcD</name>
    <name evidence="22" type="ORF">DSAG12_00815</name>
</gene>
<dbReference type="InterPro" id="IPR007044">
    <property type="entry name" value="Cyclodeamin/CycHdrlase"/>
</dbReference>
<dbReference type="InterPro" id="IPR036178">
    <property type="entry name" value="Formintransfe-cycloase-like_sf"/>
</dbReference>
<comment type="subunit">
    <text evidence="18">Homooctamer, including four polyglutamate binding sites. The subunits are arranged as a tetramer of dimers, and form a planar ring-shaped structure.</text>
</comment>
<evidence type="ECO:0000256" key="10">
    <source>
        <dbReference type="ARBA" id="ARBA00022679"/>
    </source>
</evidence>
<evidence type="ECO:0000256" key="19">
    <source>
        <dbReference type="ARBA" id="ARBA00030029"/>
    </source>
</evidence>
<keyword evidence="14" id="KW-0206">Cytoskeleton</keyword>
<comment type="similarity">
    <text evidence="4">In the N-terminal section; belongs to the formiminotransferase family.</text>
</comment>
<dbReference type="EMBL" id="CP042905">
    <property type="protein sequence ID" value="QEE14992.1"/>
    <property type="molecule type" value="Genomic_DNA"/>
</dbReference>
<dbReference type="Pfam" id="PF04961">
    <property type="entry name" value="FTCD_C"/>
    <property type="match status" value="1"/>
</dbReference>
<accession>A0A5B9D7E0</accession>
<dbReference type="GO" id="GO:0019557">
    <property type="term" value="P:L-histidine catabolic process to glutamate and formate"/>
    <property type="evidence" value="ECO:0007669"/>
    <property type="project" value="UniProtKB-UniPathway"/>
</dbReference>
<dbReference type="UniPathway" id="UPA00379">
    <property type="reaction ID" value="UER00555"/>
</dbReference>
<keyword evidence="13" id="KW-0333">Golgi apparatus</keyword>
<keyword evidence="16" id="KW-0511">Multifunctional enzyme</keyword>
<comment type="subcellular location">
    <subcellularLocation>
        <location evidence="1">Cytoplasm</location>
        <location evidence="1">Cytoskeleton</location>
        <location evidence="1">Microtubule organizing center</location>
        <location evidence="1">Centrosome</location>
        <location evidence="1">Centriole</location>
    </subcellularLocation>
    <subcellularLocation>
        <location evidence="2">Golgi apparatus</location>
    </subcellularLocation>
</comment>
<dbReference type="InterPro" id="IPR013802">
    <property type="entry name" value="Formiminotransferase_C"/>
</dbReference>
<evidence type="ECO:0000256" key="15">
    <source>
        <dbReference type="ARBA" id="ARBA00023239"/>
    </source>
</evidence>
<evidence type="ECO:0000256" key="6">
    <source>
        <dbReference type="ARBA" id="ARBA00012252"/>
    </source>
</evidence>
<dbReference type="SMART" id="SM01222">
    <property type="entry name" value="FTCD_N"/>
    <property type="match status" value="1"/>
</dbReference>
<dbReference type="InterPro" id="IPR004227">
    <property type="entry name" value="Formiminotransferase_cat"/>
</dbReference>
<sequence>MPLVELVPNFSEGRRQDVIDKILAAMKEGSNAKILDSRADPDHNRLVVTLVGEPEEVFNAGFAGIKTAGELIDMDNHSGEHPRIGATDVVPFVPISGITLEECNNLANRLAEKVSKELKIPTYLYEASAKRPDRVNLANIRKGQYEGLKEAIKTDPERKPDFGPSILPKAGATVIGAREFLIAYNIYLNTTNVEIAKTIGRNIRHKNGGFHYVKSMGFETKPFVQVSMNLTNYKGTPMHMVVDTVRNEAARYGVSIIETEVYGMIPVDALLESSEHYLQLNDKWDRSQIIEKKMESKGSEKSLENLSVNEFLSELASDSPAPGGGSASCVAGAMGAGLAAMVSRLTLGKKGYEELEPFFSEKISQLDSHYKTLTKLIDKDANAFNGVIAAFKLPKDTEDAKAKRSAKIQEEYKNAALIPMETVRTCKSVLDIILEIGTKGNKNAMSDIAVATLNTLTGLKGAAFNVEINLPSIKDQTFNAEMKKELAVIMKGLDDKVLKLISEAKSKF</sequence>
<reference evidence="22 23" key="2">
    <citation type="journal article" date="2024" name="Int. J. Syst. Evol. Microbiol.">
        <title>Promethearchaeum syntrophicum gen. nov., sp. nov., an anaerobic, obligately syntrophic archaeon, the first isolate of the lineage 'Asgard' archaea, and proposal of the new archaeal phylum Promethearchaeota phyl. nov. and kingdom Promethearchaeati regn. nov.</title>
        <authorList>
            <person name="Imachi H."/>
            <person name="Nobu M.K."/>
            <person name="Kato S."/>
            <person name="Takaki Y."/>
            <person name="Miyazaki M."/>
            <person name="Miyata M."/>
            <person name="Ogawara M."/>
            <person name="Saito Y."/>
            <person name="Sakai S."/>
            <person name="Tahara Y.O."/>
            <person name="Takano Y."/>
            <person name="Tasumi E."/>
            <person name="Uematsu K."/>
            <person name="Yoshimura T."/>
            <person name="Itoh T."/>
            <person name="Ohkuma M."/>
            <person name="Takai K."/>
        </authorList>
    </citation>
    <scope>NUCLEOTIDE SEQUENCE [LARGE SCALE GENOMIC DNA]</scope>
    <source>
        <strain evidence="22 23">MK-D1</strain>
    </source>
</reference>
<evidence type="ECO:0000256" key="18">
    <source>
        <dbReference type="ARBA" id="ARBA00025915"/>
    </source>
</evidence>
<evidence type="ECO:0000313" key="23">
    <source>
        <dbReference type="Proteomes" id="UP000321408"/>
    </source>
</evidence>
<dbReference type="PANTHER" id="PTHR12234">
    <property type="entry name" value="FORMIMINOTRANSFERASE-CYCLODEAMINASE"/>
    <property type="match status" value="1"/>
</dbReference>
<keyword evidence="11" id="KW-0369">Histidine metabolism</keyword>
<dbReference type="SUPFAM" id="SSF55116">
    <property type="entry name" value="Formiminotransferase domain of formiminotransferase-cyclodeaminase"/>
    <property type="match status" value="2"/>
</dbReference>
<dbReference type="SUPFAM" id="SSF101262">
    <property type="entry name" value="Methenyltetrahydrofolate cyclohydrolase-like"/>
    <property type="match status" value="1"/>
</dbReference>
<dbReference type="PANTHER" id="PTHR12234:SF8">
    <property type="entry name" value="FORMIMINOTRANSFERASE-CYCLODEAMINASE"/>
    <property type="match status" value="1"/>
</dbReference>
<evidence type="ECO:0000256" key="11">
    <source>
        <dbReference type="ARBA" id="ARBA00022808"/>
    </source>
</evidence>
<keyword evidence="10 22" id="KW-0808">Transferase</keyword>
<dbReference type="EC" id="2.1.2.5" evidence="6"/>
<comment type="pathway">
    <text evidence="3">Amino-acid degradation; L-histidine degradation into L-glutamate; L-glutamate from N-formimidoyl-L-glutamate (transferase route): step 1/1.</text>
</comment>
<dbReference type="KEGG" id="psyt:DSAG12_00815"/>
<evidence type="ECO:0000259" key="21">
    <source>
        <dbReference type="SMART" id="SM01222"/>
    </source>
</evidence>
<evidence type="ECO:0000256" key="4">
    <source>
        <dbReference type="ARBA" id="ARBA00008297"/>
    </source>
</evidence>
<reference evidence="22 23" key="1">
    <citation type="journal article" date="2020" name="Nature">
        <title>Isolation of an archaeon at the prokaryote-eukaryote interface.</title>
        <authorList>
            <person name="Imachi H."/>
            <person name="Nobu M.K."/>
            <person name="Nakahara N."/>
            <person name="Morono Y."/>
            <person name="Ogawara M."/>
            <person name="Takaki Y."/>
            <person name="Takano Y."/>
            <person name="Uematsu K."/>
            <person name="Ikuta T."/>
            <person name="Ito M."/>
            <person name="Matsui Y."/>
            <person name="Miyazaki M."/>
            <person name="Murata K."/>
            <person name="Saito Y."/>
            <person name="Sakai S."/>
            <person name="Song C."/>
            <person name="Tasumi E."/>
            <person name="Yamanaka Y."/>
            <person name="Yamaguchi T."/>
            <person name="Kamagata Y."/>
            <person name="Tamaki H."/>
            <person name="Takai K."/>
        </authorList>
    </citation>
    <scope>NUCLEOTIDE SEQUENCE [LARGE SCALE GENOMIC DNA]</scope>
    <source>
        <strain evidence="22 23">MK-D1</strain>
    </source>
</reference>
<comment type="similarity">
    <text evidence="5">In the C-terminal section; belongs to the cyclodeaminase/cyclohydrolase family.</text>
</comment>
<evidence type="ECO:0000256" key="12">
    <source>
        <dbReference type="ARBA" id="ARBA00022954"/>
    </source>
</evidence>
<dbReference type="Pfam" id="PF07837">
    <property type="entry name" value="FTCD_N"/>
    <property type="match status" value="1"/>
</dbReference>
<name>A0A5B9D7E0_9ARCH</name>
<keyword evidence="15" id="KW-0456">Lyase</keyword>
<evidence type="ECO:0000256" key="14">
    <source>
        <dbReference type="ARBA" id="ARBA00023212"/>
    </source>
</evidence>
<dbReference type="Gene3D" id="3.30.70.670">
    <property type="entry name" value="Formiminotransferase, C-terminal subdomain"/>
    <property type="match status" value="1"/>
</dbReference>
<feature type="domain" description="Formiminotransferase N-terminal subdomain" evidence="21">
    <location>
        <begin position="2"/>
        <end position="179"/>
    </location>
</feature>
<feature type="domain" description="Formiminotransferase C-terminal subdomain" evidence="20">
    <location>
        <begin position="180"/>
        <end position="293"/>
    </location>
</feature>
<evidence type="ECO:0000256" key="1">
    <source>
        <dbReference type="ARBA" id="ARBA00004114"/>
    </source>
</evidence>
<dbReference type="EC" id="4.3.1.4" evidence="7"/>
<dbReference type="RefSeq" id="WP_147661922.1">
    <property type="nucleotide sequence ID" value="NZ_CP042905.2"/>
</dbReference>
<dbReference type="GO" id="GO:0019556">
    <property type="term" value="P:L-histidine catabolic process to glutamate and formamide"/>
    <property type="evidence" value="ECO:0007669"/>
    <property type="project" value="UniProtKB-UniPathway"/>
</dbReference>
<dbReference type="InterPro" id="IPR051623">
    <property type="entry name" value="FTCD"/>
</dbReference>
<evidence type="ECO:0000256" key="17">
    <source>
        <dbReference type="ARBA" id="ARBA00025506"/>
    </source>
</evidence>
<dbReference type="InterPro" id="IPR012886">
    <property type="entry name" value="Formiminotransferase_N"/>
</dbReference>
<keyword evidence="9" id="KW-0963">Cytoplasm</keyword>
<dbReference type="GO" id="GO:0030412">
    <property type="term" value="F:formimidoyltetrahydrofolate cyclodeaminase activity"/>
    <property type="evidence" value="ECO:0007669"/>
    <property type="project" value="UniProtKB-EC"/>
</dbReference>
<dbReference type="InterPro" id="IPR037070">
    <property type="entry name" value="Formiminotransferase_C_sf"/>
</dbReference>
<protein>
    <recommendedName>
        <fullName evidence="8">Formimidoyltransferase-cyclodeaminase</fullName>
        <ecNumber evidence="6">2.1.2.5</ecNumber>
        <ecNumber evidence="7">4.3.1.4</ecNumber>
    </recommendedName>
    <alternativeName>
        <fullName evidence="19">Formiminotransferase-cyclodeaminase</fullName>
    </alternativeName>
</protein>
<evidence type="ECO:0000313" key="22">
    <source>
        <dbReference type="EMBL" id="QEE14992.1"/>
    </source>
</evidence>